<name>A0A5M3Z4B4_ASPTE</name>
<protein>
    <submittedName>
        <fullName evidence="1">Uncharacterized protein</fullName>
    </submittedName>
</protein>
<evidence type="ECO:0000313" key="2">
    <source>
        <dbReference type="Proteomes" id="UP000452235"/>
    </source>
</evidence>
<dbReference type="AlphaFoldDB" id="A0A5M3Z4B4"/>
<accession>A0A5M3Z4B4</accession>
<reference evidence="1 2" key="1">
    <citation type="submission" date="2020-01" db="EMBL/GenBank/DDBJ databases">
        <title>Aspergillus terreus IFO 6365 whole genome shotgun sequence.</title>
        <authorList>
            <person name="Kanamasa S."/>
            <person name="Takahashi H."/>
        </authorList>
    </citation>
    <scope>NUCLEOTIDE SEQUENCE [LARGE SCALE GENOMIC DNA]</scope>
    <source>
        <strain evidence="1 2">IFO 6365</strain>
    </source>
</reference>
<dbReference type="EMBL" id="BLJY01000007">
    <property type="protein sequence ID" value="GFF17593.1"/>
    <property type="molecule type" value="Genomic_DNA"/>
</dbReference>
<proteinExistence type="predicted"/>
<dbReference type="Proteomes" id="UP000452235">
    <property type="component" value="Unassembled WGS sequence"/>
</dbReference>
<sequence>MPTVYWSCGLQWVSVWVAIRTSHLRTTNNGRSRLVEALSTLRSGGTYHLYHDPPRIGSSWLVVRVEMRMDSAEPQREAARTLAMEEIHWRLEHNHY</sequence>
<comment type="caution">
    <text evidence="1">The sequence shown here is derived from an EMBL/GenBank/DDBJ whole genome shotgun (WGS) entry which is preliminary data.</text>
</comment>
<evidence type="ECO:0000313" key="1">
    <source>
        <dbReference type="EMBL" id="GFF17593.1"/>
    </source>
</evidence>
<gene>
    <name evidence="1" type="ORF">ATEIFO6365_0007014200</name>
</gene>
<keyword evidence="2" id="KW-1185">Reference proteome</keyword>
<organism evidence="1 2">
    <name type="scientific">Aspergillus terreus</name>
    <dbReference type="NCBI Taxonomy" id="33178"/>
    <lineage>
        <taxon>Eukaryota</taxon>
        <taxon>Fungi</taxon>
        <taxon>Dikarya</taxon>
        <taxon>Ascomycota</taxon>
        <taxon>Pezizomycotina</taxon>
        <taxon>Eurotiomycetes</taxon>
        <taxon>Eurotiomycetidae</taxon>
        <taxon>Eurotiales</taxon>
        <taxon>Aspergillaceae</taxon>
        <taxon>Aspergillus</taxon>
        <taxon>Aspergillus subgen. Circumdati</taxon>
    </lineage>
</organism>